<protein>
    <submittedName>
        <fullName evidence="1">Uncharacterized protein</fullName>
    </submittedName>
</protein>
<evidence type="ECO:0000313" key="1">
    <source>
        <dbReference type="EMBL" id="SOY53449.1"/>
    </source>
</evidence>
<accession>A0A375BU17</accession>
<organism evidence="1">
    <name type="scientific">Cupriavidus taiwanensis</name>
    <dbReference type="NCBI Taxonomy" id="164546"/>
    <lineage>
        <taxon>Bacteria</taxon>
        <taxon>Pseudomonadati</taxon>
        <taxon>Pseudomonadota</taxon>
        <taxon>Betaproteobacteria</taxon>
        <taxon>Burkholderiales</taxon>
        <taxon>Burkholderiaceae</taxon>
        <taxon>Cupriavidus</taxon>
    </lineage>
</organism>
<gene>
    <name evidence="1" type="ORF">CBM2587_A40057</name>
</gene>
<proteinExistence type="predicted"/>
<reference evidence="1" key="1">
    <citation type="submission" date="2018-01" db="EMBL/GenBank/DDBJ databases">
        <authorList>
            <person name="Clerissi C."/>
        </authorList>
    </citation>
    <scope>NUCLEOTIDE SEQUENCE</scope>
    <source>
        <strain evidence="1">Cupriavidus sp. LMG 19464</strain>
    </source>
</reference>
<sequence length="50" mass="5471">MGSRHSGFAPECRQIPCPRLARRDGQRGGTRGGTRGARACESLQFLREAL</sequence>
<comment type="caution">
    <text evidence="1">The sequence shown here is derived from an EMBL/GenBank/DDBJ whole genome shotgun (WGS) entry which is preliminary data.</text>
</comment>
<dbReference type="AlphaFoldDB" id="A0A375BU17"/>
<dbReference type="Proteomes" id="UP000256780">
    <property type="component" value="Chromosome CBM2587_a"/>
</dbReference>
<name>A0A375BU17_9BURK</name>
<dbReference type="EMBL" id="OFSQ01000023">
    <property type="protein sequence ID" value="SOY53449.1"/>
    <property type="molecule type" value="Genomic_DNA"/>
</dbReference>